<evidence type="ECO:0000313" key="5">
    <source>
        <dbReference type="Proteomes" id="UP001642484"/>
    </source>
</evidence>
<feature type="compositionally biased region" description="Polar residues" evidence="2">
    <location>
        <begin position="761"/>
        <end position="774"/>
    </location>
</feature>
<dbReference type="PROSITE" id="PS50994">
    <property type="entry name" value="INTEGRASE"/>
    <property type="match status" value="1"/>
</dbReference>
<dbReference type="Proteomes" id="UP001642484">
    <property type="component" value="Unassembled WGS sequence"/>
</dbReference>
<keyword evidence="5" id="KW-1185">Reference proteome</keyword>
<feature type="compositionally biased region" description="Low complexity" evidence="2">
    <location>
        <begin position="204"/>
        <end position="237"/>
    </location>
</feature>
<evidence type="ECO:0000256" key="2">
    <source>
        <dbReference type="SAM" id="MobiDB-lite"/>
    </source>
</evidence>
<reference evidence="4 5" key="1">
    <citation type="submission" date="2024-02" db="EMBL/GenBank/DDBJ databases">
        <authorList>
            <person name="Chen Y."/>
            <person name="Shah S."/>
            <person name="Dougan E. K."/>
            <person name="Thang M."/>
            <person name="Chan C."/>
        </authorList>
    </citation>
    <scope>NUCLEOTIDE SEQUENCE [LARGE SCALE GENOMIC DNA]</scope>
</reference>
<feature type="compositionally biased region" description="Polar residues" evidence="2">
    <location>
        <begin position="782"/>
        <end position="792"/>
    </location>
</feature>
<protein>
    <recommendedName>
        <fullName evidence="3">Integrase catalytic domain-containing protein</fullName>
    </recommendedName>
</protein>
<feature type="compositionally biased region" description="Low complexity" evidence="2">
    <location>
        <begin position="352"/>
        <end position="361"/>
    </location>
</feature>
<evidence type="ECO:0000259" key="3">
    <source>
        <dbReference type="PROSITE" id="PS50994"/>
    </source>
</evidence>
<dbReference type="Gene3D" id="3.30.420.10">
    <property type="entry name" value="Ribonuclease H-like superfamily/Ribonuclease H"/>
    <property type="match status" value="1"/>
</dbReference>
<dbReference type="InterPro" id="IPR036397">
    <property type="entry name" value="RNaseH_sf"/>
</dbReference>
<keyword evidence="1" id="KW-0175">Coiled coil</keyword>
<dbReference type="SUPFAM" id="SSF53098">
    <property type="entry name" value="Ribonuclease H-like"/>
    <property type="match status" value="1"/>
</dbReference>
<dbReference type="InterPro" id="IPR001584">
    <property type="entry name" value="Integrase_cat-core"/>
</dbReference>
<evidence type="ECO:0000256" key="1">
    <source>
        <dbReference type="SAM" id="Coils"/>
    </source>
</evidence>
<accession>A0ABP0S9X9</accession>
<evidence type="ECO:0000313" key="4">
    <source>
        <dbReference type="EMBL" id="CAK9109168.1"/>
    </source>
</evidence>
<feature type="region of interest" description="Disordered" evidence="2">
    <location>
        <begin position="760"/>
        <end position="792"/>
    </location>
</feature>
<organism evidence="4 5">
    <name type="scientific">Durusdinium trenchii</name>
    <dbReference type="NCBI Taxonomy" id="1381693"/>
    <lineage>
        <taxon>Eukaryota</taxon>
        <taxon>Sar</taxon>
        <taxon>Alveolata</taxon>
        <taxon>Dinophyceae</taxon>
        <taxon>Suessiales</taxon>
        <taxon>Symbiodiniaceae</taxon>
        <taxon>Durusdinium</taxon>
    </lineage>
</organism>
<dbReference type="PANTHER" id="PTHR37984:SF5">
    <property type="entry name" value="PROTEIN NYNRIN-LIKE"/>
    <property type="match status" value="1"/>
</dbReference>
<dbReference type="PANTHER" id="PTHR37984">
    <property type="entry name" value="PROTEIN CBG26694"/>
    <property type="match status" value="1"/>
</dbReference>
<dbReference type="InterPro" id="IPR050951">
    <property type="entry name" value="Retrovirus_Pol_polyprotein"/>
</dbReference>
<dbReference type="InterPro" id="IPR012337">
    <property type="entry name" value="RNaseH-like_sf"/>
</dbReference>
<dbReference type="EMBL" id="CAXAMN010027176">
    <property type="protein sequence ID" value="CAK9109168.1"/>
    <property type="molecule type" value="Genomic_DNA"/>
</dbReference>
<feature type="region of interest" description="Disordered" evidence="2">
    <location>
        <begin position="1719"/>
        <end position="1740"/>
    </location>
</feature>
<proteinExistence type="predicted"/>
<sequence length="1853" mass="205257">MRWWVSSLDLASTAKYNLAARWLLRQTGIVRQRGEEFNPEDLAYKPAEMGIDPTTNDEIEITPPDYLHGLNKLLDALESINGQTVLDKRGELRSQFYLELQRKPGERLSEFCTRFRTLVADLQAEQVHLPASELGWFLKNKIGLDPLRRQLLETALQGREEYNVIEAEVLRLFKDLHLADPLHRKFGQGGDKPRLSIRRMFQSVGPSSSASSSASTISRSPSMFSSASSFRRPSTASVSSAPTRKVYMAEVPEEGHEDGPVEEVLEASAETAEDVEEPGLVDFLQSEAECLATELQAAEEQGADPDLLQSVEADFEQAAEALVTMKEARSKLQELRKDRGFGKPSPGGPAGGAKNAGVPAARKASGRHPCFDCNQHGHWAGDKECPKPGAGLGRKPLAVAKAKPRQVRVTEALHAEHDPSTVLVGTSSSSPPSASLPVDPKVHEASMVNHVGSLRLDQALDFTINNHRVSHAALIAGSPPASQVLSEEKILVGALDSACNRTCCGEFWLDTYVEHLKSSAPAWITNLIVNVDETELDLAQMSAGHFMLPLQPISGMATPADTPYELIPLTPSLIAQYTEHVGSRAFVPYRWRRFILRMLDRAFWHARSLLLWLAPRSHLRYLPFPYPAISSVTDWKLQAQTMVDNHSMSRRHHYYATNRNLYTDMILQTFLLTRQMKGHGQRVKQAALDEARERARQETAVQDREILARQMIGPRGGLPPLRADLVRLALLLNVEVDAKDTIANLQKKIRPIVDILKQKPTPASSSTLKHQTVPSTPPGRSGVSTWSSPPSTAWAQVDRMTPPLTPEQRADMGSNIGQELHAMELKVQALMKAQDERFNAMMQTVLQAVQNQQSGASVDAKIEIAWEQHRRDQKAVSVSSKDVQEIFMATWETDMRAYMNETFLLEFTFPHTLATEVFTDTEPVARAIRRRGLHAGDSLTLSSGWDLRLQKDQIAAFEVLKRTKPYVVVLAFPCGPWSSLQFLNPAANLAGMREEALSLIAFALRVAEFQVAHGRHYVMENPRNSMAWRLPTLQDFVLRTHSLEVVLDMCCSNLRAPDGLLHKKPTKLLTSMQAVVSAFLNCSCEGDHNHAPVMGGSKITAAAGHYTSEFSDALVEAFLEQYDFEKVVLFSPDSSPEGGTEVFLTENEAFAADRDDDMESEGSDEEELVKDDAKVLISPAIKNAVYRLHVNTGHRSNQRLARALLVAGAPHDAVLAAKRLKCSVCRERQPPKPRLPASLPPPREVGQQVHVDLLQIEDSLKRPHWIAHATDNVSRFQAARVLEDKSSSACIEFLTVHWIGLMGFPHTLVADQGREFISAEFCDWCDSKSIYLYHCGVGAPWQNGIAERSGATLRALTSAICQTHAVSTYEEMQCAVSEGVAAYNNDVNESGVSPQQMVTGKNTRSQGDVLAEFGNHLAEHSLLEVTPSMAKQAAIEEVISAAQNDAVNREDEQDVEPLPEDERPLPVVNFGLQKRQPLKLLSWTVCSWNVWPTALQPIPWEFKRTGDFELVFRPVDYRTAGIVAISDAALGNVQRSGAGIGSPLEKVYSQAGYVILLGDKDLVRGQHGRFNIIDCRSHRISRVCRSTYSAETLSAEESIDVGQLCRGFLASLWGKNVIGKAADRAMDSVWFTAVVDAKDVHDKGNSDTPSFGSQKSLAFTIGWLRAILRRPHTALKWTATSNMWIDALTKDMDLTHVRRIMSAGEWSVSYSPEFVRQVSKTKKAKPSDDPASAELPGERLNGDDPLLPHLARLADRKGWHFISNIGVQVAHSAKSFRTPEPRFSAVDLPLRSSFGRFCVNDQYIWRCLESGTRYGELTNQHGMIGCATPILITLFHSGSSLTSLTPEATKKME</sequence>
<comment type="caution">
    <text evidence="4">The sequence shown here is derived from an EMBL/GenBank/DDBJ whole genome shotgun (WGS) entry which is preliminary data.</text>
</comment>
<gene>
    <name evidence="4" type="ORF">CCMP2556_LOCUS50830</name>
</gene>
<name>A0ABP0S9X9_9DINO</name>
<feature type="region of interest" description="Disordered" evidence="2">
    <location>
        <begin position="204"/>
        <end position="242"/>
    </location>
</feature>
<feature type="domain" description="Integrase catalytic" evidence="3">
    <location>
        <begin position="1237"/>
        <end position="1402"/>
    </location>
</feature>
<feature type="region of interest" description="Disordered" evidence="2">
    <location>
        <begin position="338"/>
        <end position="366"/>
    </location>
</feature>
<feature type="coiled-coil region" evidence="1">
    <location>
        <begin position="281"/>
        <end position="338"/>
    </location>
</feature>